<dbReference type="InterPro" id="IPR033121">
    <property type="entry name" value="PEPTIDASE_A1"/>
</dbReference>
<feature type="signal peptide" evidence="5">
    <location>
        <begin position="1"/>
        <end position="22"/>
    </location>
</feature>
<keyword evidence="4" id="KW-0378">Hydrolase</keyword>
<evidence type="ECO:0000256" key="2">
    <source>
        <dbReference type="ARBA" id="ARBA00022750"/>
    </source>
</evidence>
<dbReference type="Proteomes" id="UP000076532">
    <property type="component" value="Unassembled WGS sequence"/>
</dbReference>
<sequence length="405" mass="42500">MFSVRLFLGLLIFAASFKGSIAVPAPRDLRATLALSNRFQTTGHGNIADADRARVRTLKSQGSFAKNHKRATSIPASNVAVTYTANVGVGNPVTNYTLLIDTGSSSTWIGAGKSYVQTSTSVSTGRNVSAAYGTGNYSGTEYFDTVTLSSGLVIRNQSIGVASIHNGFAGYDGILGIGPVDLNDELVSGTSTVPTVTDNLHAQGTISTEEIGVFFAPVLAFTSGEMTFGGVDSSKYTGPITYTPLTTTYPAAYYWGVNQSVAYNSVTILSSTAGIIDTGTTLVLLATEAYNAYLQATGAVLDSATGFLMITSAQYSALSDLDFIIGGTTLTLNPNAQIWPRSLNVLIGGSNSSIYLIINDLGSNSGEGLDFTNGYTFLERFYSVFDTTNSRVGFASTVYTAATIN</sequence>
<feature type="active site" evidence="3">
    <location>
        <position position="277"/>
    </location>
</feature>
<name>A0A166F5Q9_9AGAM</name>
<proteinExistence type="inferred from homology"/>
<dbReference type="PANTHER" id="PTHR47966">
    <property type="entry name" value="BETA-SITE APP-CLEAVING ENZYME, ISOFORM A-RELATED"/>
    <property type="match status" value="1"/>
</dbReference>
<dbReference type="SUPFAM" id="SSF50630">
    <property type="entry name" value="Acid proteases"/>
    <property type="match status" value="1"/>
</dbReference>
<comment type="similarity">
    <text evidence="1 4">Belongs to the peptidase A1 family.</text>
</comment>
<dbReference type="STRING" id="436010.A0A166F5Q9"/>
<feature type="active site" evidence="3">
    <location>
        <position position="101"/>
    </location>
</feature>
<organism evidence="7 8">
    <name type="scientific">Athelia psychrophila</name>
    <dbReference type="NCBI Taxonomy" id="1759441"/>
    <lineage>
        <taxon>Eukaryota</taxon>
        <taxon>Fungi</taxon>
        <taxon>Dikarya</taxon>
        <taxon>Basidiomycota</taxon>
        <taxon>Agaricomycotina</taxon>
        <taxon>Agaricomycetes</taxon>
        <taxon>Agaricomycetidae</taxon>
        <taxon>Atheliales</taxon>
        <taxon>Atheliaceae</taxon>
        <taxon>Athelia</taxon>
    </lineage>
</organism>
<dbReference type="EMBL" id="KV417593">
    <property type="protein sequence ID" value="KZP16465.1"/>
    <property type="molecule type" value="Genomic_DNA"/>
</dbReference>
<keyword evidence="8" id="KW-1185">Reference proteome</keyword>
<dbReference type="AlphaFoldDB" id="A0A166F5Q9"/>
<evidence type="ECO:0000256" key="1">
    <source>
        <dbReference type="ARBA" id="ARBA00007447"/>
    </source>
</evidence>
<protein>
    <submittedName>
        <fullName evidence="7">Acid protease</fullName>
    </submittedName>
</protein>
<reference evidence="7 8" key="1">
    <citation type="journal article" date="2016" name="Mol. Biol. Evol.">
        <title>Comparative Genomics of Early-Diverging Mushroom-Forming Fungi Provides Insights into the Origins of Lignocellulose Decay Capabilities.</title>
        <authorList>
            <person name="Nagy L.G."/>
            <person name="Riley R."/>
            <person name="Tritt A."/>
            <person name="Adam C."/>
            <person name="Daum C."/>
            <person name="Floudas D."/>
            <person name="Sun H."/>
            <person name="Yadav J.S."/>
            <person name="Pangilinan J."/>
            <person name="Larsson K.H."/>
            <person name="Matsuura K."/>
            <person name="Barry K."/>
            <person name="Labutti K."/>
            <person name="Kuo R."/>
            <person name="Ohm R.A."/>
            <person name="Bhattacharya S.S."/>
            <person name="Shirouzu T."/>
            <person name="Yoshinaga Y."/>
            <person name="Martin F.M."/>
            <person name="Grigoriev I.V."/>
            <person name="Hibbett D.S."/>
        </authorList>
    </citation>
    <scope>NUCLEOTIDE SEQUENCE [LARGE SCALE GENOMIC DNA]</scope>
    <source>
        <strain evidence="7 8">CBS 109695</strain>
    </source>
</reference>
<evidence type="ECO:0000256" key="4">
    <source>
        <dbReference type="RuleBase" id="RU000454"/>
    </source>
</evidence>
<evidence type="ECO:0000259" key="6">
    <source>
        <dbReference type="PROSITE" id="PS51767"/>
    </source>
</evidence>
<accession>A0A166F5Q9</accession>
<dbReference type="PRINTS" id="PR00792">
    <property type="entry name" value="PEPSIN"/>
</dbReference>
<dbReference type="InterPro" id="IPR001461">
    <property type="entry name" value="Aspartic_peptidase_A1"/>
</dbReference>
<dbReference type="PROSITE" id="PS00141">
    <property type="entry name" value="ASP_PROTEASE"/>
    <property type="match status" value="2"/>
</dbReference>
<dbReference type="InterPro" id="IPR021109">
    <property type="entry name" value="Peptidase_aspartic_dom_sf"/>
</dbReference>
<dbReference type="GO" id="GO:0004190">
    <property type="term" value="F:aspartic-type endopeptidase activity"/>
    <property type="evidence" value="ECO:0007669"/>
    <property type="project" value="UniProtKB-KW"/>
</dbReference>
<keyword evidence="2 4" id="KW-0064">Aspartyl protease</keyword>
<dbReference type="Gene3D" id="2.40.70.10">
    <property type="entry name" value="Acid Proteases"/>
    <property type="match status" value="2"/>
</dbReference>
<evidence type="ECO:0000256" key="3">
    <source>
        <dbReference type="PIRSR" id="PIRSR601461-1"/>
    </source>
</evidence>
<evidence type="ECO:0000313" key="7">
    <source>
        <dbReference type="EMBL" id="KZP16465.1"/>
    </source>
</evidence>
<dbReference type="PANTHER" id="PTHR47966:SF51">
    <property type="entry name" value="BETA-SITE APP-CLEAVING ENZYME, ISOFORM A-RELATED"/>
    <property type="match status" value="1"/>
</dbReference>
<dbReference type="Pfam" id="PF00026">
    <property type="entry name" value="Asp"/>
    <property type="match status" value="1"/>
</dbReference>
<gene>
    <name evidence="7" type="ORF">FIBSPDRAFT_831873</name>
</gene>
<evidence type="ECO:0000313" key="8">
    <source>
        <dbReference type="Proteomes" id="UP000076532"/>
    </source>
</evidence>
<evidence type="ECO:0000256" key="5">
    <source>
        <dbReference type="SAM" id="SignalP"/>
    </source>
</evidence>
<dbReference type="InterPro" id="IPR001969">
    <property type="entry name" value="Aspartic_peptidase_AS"/>
</dbReference>
<feature type="domain" description="Peptidase A1" evidence="6">
    <location>
        <begin position="83"/>
        <end position="395"/>
    </location>
</feature>
<dbReference type="OrthoDB" id="660550at2759"/>
<dbReference type="GO" id="GO:0006508">
    <property type="term" value="P:proteolysis"/>
    <property type="evidence" value="ECO:0007669"/>
    <property type="project" value="UniProtKB-KW"/>
</dbReference>
<dbReference type="CDD" id="cd05471">
    <property type="entry name" value="pepsin_like"/>
    <property type="match status" value="1"/>
</dbReference>
<dbReference type="InterPro" id="IPR034164">
    <property type="entry name" value="Pepsin-like_dom"/>
</dbReference>
<feature type="chain" id="PRO_5007873072" evidence="5">
    <location>
        <begin position="23"/>
        <end position="405"/>
    </location>
</feature>
<keyword evidence="4 7" id="KW-0645">Protease</keyword>
<dbReference type="PROSITE" id="PS51767">
    <property type="entry name" value="PEPTIDASE_A1"/>
    <property type="match status" value="1"/>
</dbReference>
<keyword evidence="5" id="KW-0732">Signal</keyword>